<dbReference type="CDD" id="cd08513">
    <property type="entry name" value="PBP2_thermophilic_Hb8_like"/>
    <property type="match status" value="1"/>
</dbReference>
<keyword evidence="3 4" id="KW-0732">Signal</keyword>
<dbReference type="Gene3D" id="3.40.190.10">
    <property type="entry name" value="Periplasmic binding protein-like II"/>
    <property type="match status" value="1"/>
</dbReference>
<dbReference type="PANTHER" id="PTHR30290">
    <property type="entry name" value="PERIPLASMIC BINDING COMPONENT OF ABC TRANSPORTER"/>
    <property type="match status" value="1"/>
</dbReference>
<evidence type="ECO:0000259" key="5">
    <source>
        <dbReference type="Pfam" id="PF00496"/>
    </source>
</evidence>
<dbReference type="Pfam" id="PF00496">
    <property type="entry name" value="SBP_bac_5"/>
    <property type="match status" value="1"/>
</dbReference>
<dbReference type="GO" id="GO:1904680">
    <property type="term" value="F:peptide transmembrane transporter activity"/>
    <property type="evidence" value="ECO:0007669"/>
    <property type="project" value="TreeGrafter"/>
</dbReference>
<dbReference type="Gene3D" id="3.10.105.10">
    <property type="entry name" value="Dipeptide-binding Protein, Domain 3"/>
    <property type="match status" value="1"/>
</dbReference>
<dbReference type="InterPro" id="IPR030678">
    <property type="entry name" value="Peptide/Ni-bd"/>
</dbReference>
<accession>A0A7M3T780</accession>
<dbReference type="Proteomes" id="UP000503336">
    <property type="component" value="Chromosome"/>
</dbReference>
<feature type="chain" id="PRO_5029556403" evidence="4">
    <location>
        <begin position="20"/>
        <end position="532"/>
    </location>
</feature>
<evidence type="ECO:0000256" key="4">
    <source>
        <dbReference type="SAM" id="SignalP"/>
    </source>
</evidence>
<evidence type="ECO:0000313" key="7">
    <source>
        <dbReference type="Proteomes" id="UP000503336"/>
    </source>
</evidence>
<feature type="signal peptide" evidence="4">
    <location>
        <begin position="1"/>
        <end position="19"/>
    </location>
</feature>
<dbReference type="InterPro" id="IPR039424">
    <property type="entry name" value="SBP_5"/>
</dbReference>
<dbReference type="GO" id="GO:0043190">
    <property type="term" value="C:ATP-binding cassette (ABC) transporter complex"/>
    <property type="evidence" value="ECO:0007669"/>
    <property type="project" value="InterPro"/>
</dbReference>
<protein>
    <submittedName>
        <fullName evidence="6">Peptide ABC transporter substrate-binding protein</fullName>
    </submittedName>
</protein>
<sequence>MKLGAAAFLMSSAASRAFAANDAPSGQVIVGFSQEPTVFNPHMLHIEVDEGVHWNVFDPLFGVLPDGSFYPALASEVPSVENGGISEDGLKWRVKLREGVTWHDGEPFTAEDVKYTLELIVDPDFRSGRRTGHELVRNIEVVSDHEITWEMEAPFAPYPAILAWTFMVPKHILGEAADPNTADFNQAPVGTGAYKWVERIAGDHITLGANKEYWGEGPHLEQLVFKYIPDMTVMYTQFKTGDIDVIALQGITPDHYEEAKGLDGKTVVIAPSAAMESISLNMERPQFQDHAVRQALYHALDKATIIEALYYGIPNPTESYMPQQSLYYNPDLPKHEYSIEKANKLLDDAGWVRGSDGIREKDGLRLAFTNSTTAGNHTREQMQQFVQQSFAEIGAEMTIKNLPPAVMWGEYWMMSQWDSVVVGITFVTGPDPDTSDYFSSTAINAQGGAGQNTWQINFPEVDELLQEGGRIFVPEERKKVYFEIQEIMREKLPFLPIFQYANLRGHKDGLEGYTPNVNLRITTWNVNTWKWA</sequence>
<comment type="similarity">
    <text evidence="2">Belongs to the bacterial solute-binding protein 5 family.</text>
</comment>
<dbReference type="SUPFAM" id="SSF53850">
    <property type="entry name" value="Periplasmic binding protein-like II"/>
    <property type="match status" value="1"/>
</dbReference>
<dbReference type="GO" id="GO:0015833">
    <property type="term" value="P:peptide transport"/>
    <property type="evidence" value="ECO:0007669"/>
    <property type="project" value="TreeGrafter"/>
</dbReference>
<gene>
    <name evidence="6" type="ORF">G5B40_11740</name>
</gene>
<evidence type="ECO:0000256" key="3">
    <source>
        <dbReference type="ARBA" id="ARBA00022729"/>
    </source>
</evidence>
<dbReference type="AlphaFoldDB" id="A0A7M3T780"/>
<dbReference type="EMBL" id="CP049056">
    <property type="protein sequence ID" value="QIE57861.1"/>
    <property type="molecule type" value="Genomic_DNA"/>
</dbReference>
<proteinExistence type="inferred from homology"/>
<dbReference type="KEGG" id="hdh:G5B40_11740"/>
<dbReference type="PIRSF" id="PIRSF002741">
    <property type="entry name" value="MppA"/>
    <property type="match status" value="1"/>
</dbReference>
<name>A0A7M3T780_9RHOB</name>
<keyword evidence="7" id="KW-1185">Reference proteome</keyword>
<dbReference type="PANTHER" id="PTHR30290:SF38">
    <property type="entry name" value="D,D-DIPEPTIDE-BINDING PERIPLASMIC PROTEIN DDPA-RELATED"/>
    <property type="match status" value="1"/>
</dbReference>
<evidence type="ECO:0000256" key="1">
    <source>
        <dbReference type="ARBA" id="ARBA00004418"/>
    </source>
</evidence>
<dbReference type="Gene3D" id="3.90.76.10">
    <property type="entry name" value="Dipeptide-binding Protein, Domain 1"/>
    <property type="match status" value="1"/>
</dbReference>
<dbReference type="InterPro" id="IPR000914">
    <property type="entry name" value="SBP_5_dom"/>
</dbReference>
<organism evidence="6 7">
    <name type="scientific">Pikeienuella piscinae</name>
    <dbReference type="NCBI Taxonomy" id="2748098"/>
    <lineage>
        <taxon>Bacteria</taxon>
        <taxon>Pseudomonadati</taxon>
        <taxon>Pseudomonadota</taxon>
        <taxon>Alphaproteobacteria</taxon>
        <taxon>Rhodobacterales</taxon>
        <taxon>Paracoccaceae</taxon>
        <taxon>Pikeienuella</taxon>
    </lineage>
</organism>
<comment type="subcellular location">
    <subcellularLocation>
        <location evidence="1">Periplasm</location>
    </subcellularLocation>
</comment>
<evidence type="ECO:0000313" key="6">
    <source>
        <dbReference type="EMBL" id="QIE57861.1"/>
    </source>
</evidence>
<dbReference type="GO" id="GO:0030288">
    <property type="term" value="C:outer membrane-bounded periplasmic space"/>
    <property type="evidence" value="ECO:0007669"/>
    <property type="project" value="UniProtKB-ARBA"/>
</dbReference>
<evidence type="ECO:0000256" key="2">
    <source>
        <dbReference type="ARBA" id="ARBA00005695"/>
    </source>
</evidence>
<feature type="domain" description="Solute-binding protein family 5" evidence="5">
    <location>
        <begin position="69"/>
        <end position="442"/>
    </location>
</feature>
<reference evidence="6 7" key="1">
    <citation type="submission" date="2020-02" db="EMBL/GenBank/DDBJ databases">
        <title>complete genome sequence of Rhodobacteraceae bacterium.</title>
        <authorList>
            <person name="Park J."/>
            <person name="Kim Y.-S."/>
            <person name="Kim K.-H."/>
        </authorList>
    </citation>
    <scope>NUCLEOTIDE SEQUENCE [LARGE SCALE GENOMIC DNA]</scope>
    <source>
        <strain evidence="6 7">RR4-56</strain>
    </source>
</reference>